<dbReference type="InterPro" id="IPR008914">
    <property type="entry name" value="PEBP"/>
</dbReference>
<dbReference type="PANTHER" id="PTHR30289">
    <property type="entry name" value="UNCHARACTERIZED PROTEIN YBCL-RELATED"/>
    <property type="match status" value="1"/>
</dbReference>
<dbReference type="Proteomes" id="UP000886355">
    <property type="component" value="Unassembled WGS sequence"/>
</dbReference>
<dbReference type="CDD" id="cd00865">
    <property type="entry name" value="PEBP_bact_arch"/>
    <property type="match status" value="1"/>
</dbReference>
<comment type="caution">
    <text evidence="1">The sequence shown here is derived from an EMBL/GenBank/DDBJ whole genome shotgun (WGS) entry which is preliminary data.</text>
</comment>
<reference evidence="1" key="1">
    <citation type="journal article" date="2020" name="mSystems">
        <title>Genome- and Community-Level Interaction Insights into Carbon Utilization and Element Cycling Functions of Hydrothermarchaeota in Hydrothermal Sediment.</title>
        <authorList>
            <person name="Zhou Z."/>
            <person name="Liu Y."/>
            <person name="Xu W."/>
            <person name="Pan J."/>
            <person name="Luo Z.H."/>
            <person name="Li M."/>
        </authorList>
    </citation>
    <scope>NUCLEOTIDE SEQUENCE [LARGE SCALE GENOMIC DNA]</scope>
    <source>
        <strain evidence="1">HyVt-19</strain>
    </source>
</reference>
<name>A0A7C0WR57_9BACT</name>
<proteinExistence type="predicted"/>
<dbReference type="InterPro" id="IPR005247">
    <property type="entry name" value="YbhB_YbcL/LppC-like"/>
</dbReference>
<sequence>MHWVLFNIPATTNELPQSIPPDKVIENGARHGINDFRKFGYGGPCPPGETHRYYFKIYALDTEFSQEPGLTKAELLKAMKGHILAEGQLMGRYKR</sequence>
<organism evidence="1">
    <name type="scientific">Thermodesulforhabdus norvegica</name>
    <dbReference type="NCBI Taxonomy" id="39841"/>
    <lineage>
        <taxon>Bacteria</taxon>
        <taxon>Pseudomonadati</taxon>
        <taxon>Thermodesulfobacteriota</taxon>
        <taxon>Syntrophobacteria</taxon>
        <taxon>Syntrophobacterales</taxon>
        <taxon>Thermodesulforhabdaceae</taxon>
        <taxon>Thermodesulforhabdus</taxon>
    </lineage>
</organism>
<dbReference type="NCBIfam" id="TIGR00481">
    <property type="entry name" value="YbhB/YbcL family Raf kinase inhibitor-like protein"/>
    <property type="match status" value="1"/>
</dbReference>
<dbReference type="Gene3D" id="3.90.280.10">
    <property type="entry name" value="PEBP-like"/>
    <property type="match status" value="1"/>
</dbReference>
<gene>
    <name evidence="1" type="ORF">ENG14_00620</name>
</gene>
<evidence type="ECO:0000313" key="1">
    <source>
        <dbReference type="EMBL" id="HDL89389.1"/>
    </source>
</evidence>
<protein>
    <submittedName>
        <fullName evidence="1">YbhB/YbcL family Raf kinase inhibitor-like protein</fullName>
    </submittedName>
</protein>
<dbReference type="SUPFAM" id="SSF49777">
    <property type="entry name" value="PEBP-like"/>
    <property type="match status" value="1"/>
</dbReference>
<dbReference type="PANTHER" id="PTHR30289:SF1">
    <property type="entry name" value="PEBP (PHOSPHATIDYLETHANOLAMINE-BINDING PROTEIN) FAMILY PROTEIN"/>
    <property type="match status" value="1"/>
</dbReference>
<dbReference type="InterPro" id="IPR036610">
    <property type="entry name" value="PEBP-like_sf"/>
</dbReference>
<dbReference type="Pfam" id="PF01161">
    <property type="entry name" value="PBP"/>
    <property type="match status" value="1"/>
</dbReference>
<dbReference type="AlphaFoldDB" id="A0A7C0WR57"/>
<dbReference type="EMBL" id="DQZW01000028">
    <property type="protein sequence ID" value="HDL89389.1"/>
    <property type="molecule type" value="Genomic_DNA"/>
</dbReference>
<accession>A0A7C0WR57</accession>